<keyword evidence="2" id="KW-1185">Reference proteome</keyword>
<dbReference type="RefSeq" id="WP_075830236.1">
    <property type="nucleotide sequence ID" value="NZ_MSTI01000009.1"/>
</dbReference>
<dbReference type="InterPro" id="IPR006439">
    <property type="entry name" value="HAD-SF_hydro_IA"/>
</dbReference>
<dbReference type="PANTHER" id="PTHR43434:SF25">
    <property type="entry name" value="PHOSPHOGLYCOLATE PHOSPHATASE"/>
    <property type="match status" value="1"/>
</dbReference>
<name>A0A1U7P4L4_9DEIO</name>
<sequence length="220" mass="23226">MTPSNSGPTPSFLWDLDGTLLDTYPAIDGALQDALAALGRPTELTALVPLTRVTLGHAIGTLAARLGLEEDALWQAHGQAEARRSGQFAPPMPYACEVMTEVRARGALNLVVTHRDREGAIVRLQAAGLWPLVDDLISVSDGYARKPDPAMFLAAMDRHALKPAGCLAVGDRELDIRAAHDAGIPAALLVTPGANLAVEAEYMLPDLKALLGVLNTDLPA</sequence>
<keyword evidence="1" id="KW-0378">Hydrolase</keyword>
<dbReference type="AlphaFoldDB" id="A0A1U7P4L4"/>
<dbReference type="Proteomes" id="UP000186607">
    <property type="component" value="Unassembled WGS sequence"/>
</dbReference>
<dbReference type="Gene3D" id="3.40.50.1000">
    <property type="entry name" value="HAD superfamily/HAD-like"/>
    <property type="match status" value="1"/>
</dbReference>
<dbReference type="InterPro" id="IPR023198">
    <property type="entry name" value="PGP-like_dom2"/>
</dbReference>
<comment type="caution">
    <text evidence="1">The sequence shown here is derived from an EMBL/GenBank/DDBJ whole genome shotgun (WGS) entry which is preliminary data.</text>
</comment>
<dbReference type="GO" id="GO:0008967">
    <property type="term" value="F:phosphoglycolate phosphatase activity"/>
    <property type="evidence" value="ECO:0007669"/>
    <property type="project" value="TreeGrafter"/>
</dbReference>
<dbReference type="InterPro" id="IPR023214">
    <property type="entry name" value="HAD_sf"/>
</dbReference>
<dbReference type="InterPro" id="IPR036412">
    <property type="entry name" value="HAD-like_sf"/>
</dbReference>
<gene>
    <name evidence="1" type="ORF">BOO71_0000901</name>
</gene>
<dbReference type="NCBIfam" id="TIGR01549">
    <property type="entry name" value="HAD-SF-IA-v1"/>
    <property type="match status" value="1"/>
</dbReference>
<protein>
    <submittedName>
        <fullName evidence="1">Hydrolase, haloacid dehalogenase-like family</fullName>
    </submittedName>
</protein>
<organism evidence="1 2">
    <name type="scientific">Deinococcus marmoris</name>
    <dbReference type="NCBI Taxonomy" id="249408"/>
    <lineage>
        <taxon>Bacteria</taxon>
        <taxon>Thermotogati</taxon>
        <taxon>Deinococcota</taxon>
        <taxon>Deinococci</taxon>
        <taxon>Deinococcales</taxon>
        <taxon>Deinococcaceae</taxon>
        <taxon>Deinococcus</taxon>
    </lineage>
</organism>
<dbReference type="Gene3D" id="1.10.150.240">
    <property type="entry name" value="Putative phosphatase, domain 2"/>
    <property type="match status" value="1"/>
</dbReference>
<dbReference type="GO" id="GO:0005829">
    <property type="term" value="C:cytosol"/>
    <property type="evidence" value="ECO:0007669"/>
    <property type="project" value="TreeGrafter"/>
</dbReference>
<dbReference type="SFLD" id="SFLDG01129">
    <property type="entry name" value="C1.5:_HAD__Beta-PGM__Phosphata"/>
    <property type="match status" value="1"/>
</dbReference>
<proteinExistence type="predicted"/>
<accession>A0A1U7P4L4</accession>
<dbReference type="SUPFAM" id="SSF56784">
    <property type="entry name" value="HAD-like"/>
    <property type="match status" value="1"/>
</dbReference>
<dbReference type="OrthoDB" id="9797743at2"/>
<evidence type="ECO:0000313" key="1">
    <source>
        <dbReference type="EMBL" id="OLV20100.1"/>
    </source>
</evidence>
<dbReference type="PANTHER" id="PTHR43434">
    <property type="entry name" value="PHOSPHOGLYCOLATE PHOSPHATASE"/>
    <property type="match status" value="1"/>
</dbReference>
<dbReference type="GO" id="GO:0006281">
    <property type="term" value="P:DNA repair"/>
    <property type="evidence" value="ECO:0007669"/>
    <property type="project" value="TreeGrafter"/>
</dbReference>
<reference evidence="1 2" key="1">
    <citation type="submission" date="2017-01" db="EMBL/GenBank/DDBJ databases">
        <title>Genome Analysis of Deinococcus marmoris KOPRI26562.</title>
        <authorList>
            <person name="Kim J.H."/>
            <person name="Oh H.-M."/>
        </authorList>
    </citation>
    <scope>NUCLEOTIDE SEQUENCE [LARGE SCALE GENOMIC DNA]</scope>
    <source>
        <strain evidence="1 2">KOPRI26562</strain>
    </source>
</reference>
<dbReference type="NCBIfam" id="TIGR01509">
    <property type="entry name" value="HAD-SF-IA-v3"/>
    <property type="match status" value="1"/>
</dbReference>
<dbReference type="Pfam" id="PF00702">
    <property type="entry name" value="Hydrolase"/>
    <property type="match status" value="1"/>
</dbReference>
<dbReference type="EMBL" id="MSTI01000009">
    <property type="protein sequence ID" value="OLV20100.1"/>
    <property type="molecule type" value="Genomic_DNA"/>
</dbReference>
<evidence type="ECO:0000313" key="2">
    <source>
        <dbReference type="Proteomes" id="UP000186607"/>
    </source>
</evidence>
<dbReference type="SFLD" id="SFLDS00003">
    <property type="entry name" value="Haloacid_Dehalogenase"/>
    <property type="match status" value="1"/>
</dbReference>
<dbReference type="InterPro" id="IPR050155">
    <property type="entry name" value="HAD-like_hydrolase_sf"/>
</dbReference>
<dbReference type="STRING" id="249408.BOO71_0000901"/>